<sequence>MLITTIYDHKGIKLSDSRLVEQE</sequence>
<dbReference type="Proteomes" id="UP001371456">
    <property type="component" value="Unassembled WGS sequence"/>
</dbReference>
<proteinExistence type="predicted"/>
<organism evidence="1 2">
    <name type="scientific">Solanum bulbocastanum</name>
    <name type="common">Wild potato</name>
    <dbReference type="NCBI Taxonomy" id="147425"/>
    <lineage>
        <taxon>Eukaryota</taxon>
        <taxon>Viridiplantae</taxon>
        <taxon>Streptophyta</taxon>
        <taxon>Embryophyta</taxon>
        <taxon>Tracheophyta</taxon>
        <taxon>Spermatophyta</taxon>
        <taxon>Magnoliopsida</taxon>
        <taxon>eudicotyledons</taxon>
        <taxon>Gunneridae</taxon>
        <taxon>Pentapetalae</taxon>
        <taxon>asterids</taxon>
        <taxon>lamiids</taxon>
        <taxon>Solanales</taxon>
        <taxon>Solanaceae</taxon>
        <taxon>Solanoideae</taxon>
        <taxon>Solaneae</taxon>
        <taxon>Solanum</taxon>
    </lineage>
</organism>
<dbReference type="AlphaFoldDB" id="A0AAN8SZR6"/>
<evidence type="ECO:0000313" key="2">
    <source>
        <dbReference type="Proteomes" id="UP001371456"/>
    </source>
</evidence>
<comment type="caution">
    <text evidence="1">The sequence shown here is derived from an EMBL/GenBank/DDBJ whole genome shotgun (WGS) entry which is preliminary data.</text>
</comment>
<gene>
    <name evidence="1" type="ORF">RDI58_026818</name>
</gene>
<keyword evidence="2" id="KW-1185">Reference proteome</keyword>
<dbReference type="EMBL" id="JBANQN010000011">
    <property type="protein sequence ID" value="KAK6775817.1"/>
    <property type="molecule type" value="Genomic_DNA"/>
</dbReference>
<evidence type="ECO:0000313" key="1">
    <source>
        <dbReference type="EMBL" id="KAK6775817.1"/>
    </source>
</evidence>
<accession>A0AAN8SZR6</accession>
<reference evidence="1 2" key="1">
    <citation type="submission" date="2024-02" db="EMBL/GenBank/DDBJ databases">
        <title>de novo genome assembly of Solanum bulbocastanum strain 11H21.</title>
        <authorList>
            <person name="Hosaka A.J."/>
        </authorList>
    </citation>
    <scope>NUCLEOTIDE SEQUENCE [LARGE SCALE GENOMIC DNA]</scope>
    <source>
        <tissue evidence="1">Young leaves</tissue>
    </source>
</reference>
<protein>
    <submittedName>
        <fullName evidence="1">Uncharacterized protein</fullName>
    </submittedName>
</protein>
<name>A0AAN8SZR6_SOLBU</name>